<evidence type="ECO:0000313" key="2">
    <source>
        <dbReference type="EMBL" id="NEY72376.1"/>
    </source>
</evidence>
<reference evidence="2 3" key="1">
    <citation type="submission" date="2020-02" db="EMBL/GenBank/DDBJ databases">
        <title>Bacillus aquiflavi sp. nov., isolated from yellow water of strong flavor Chinese baijiu in Yibin region of China.</title>
        <authorList>
            <person name="Xie J."/>
        </authorList>
    </citation>
    <scope>NUCLEOTIDE SEQUENCE [LARGE SCALE GENOMIC DNA]</scope>
    <source>
        <strain evidence="2 3">SA4</strain>
    </source>
</reference>
<keyword evidence="3" id="KW-1185">Reference proteome</keyword>
<keyword evidence="1" id="KW-0812">Transmembrane</keyword>
<dbReference type="EMBL" id="JAAIWM010000003">
    <property type="protein sequence ID" value="NEY72376.1"/>
    <property type="molecule type" value="Genomic_DNA"/>
</dbReference>
<dbReference type="AlphaFoldDB" id="A0A6M0Q7P4"/>
<dbReference type="Proteomes" id="UP000481043">
    <property type="component" value="Unassembled WGS sequence"/>
</dbReference>
<gene>
    <name evidence="2" type="ORF">G4D63_11630</name>
</gene>
<evidence type="ECO:0000313" key="3">
    <source>
        <dbReference type="Proteomes" id="UP000481043"/>
    </source>
</evidence>
<protein>
    <submittedName>
        <fullName evidence="2">Uncharacterized protein</fullName>
    </submittedName>
</protein>
<evidence type="ECO:0000256" key="1">
    <source>
        <dbReference type="SAM" id="Phobius"/>
    </source>
</evidence>
<name>A0A6M0Q7P4_9BACI</name>
<accession>A0A6M0Q7P4</accession>
<sequence>MDQNKLAQQTLEFELTIKINKEKNTLFELGYISLDILQLVVLGELIEQEKTEKAEDIFLKKKPYGYFTRDSLFLREYKERAIIKELRKGSIILVISGISATAAIINLIVQHKVRKNTHKNETIYFEVSSNDDRLNDLLESYDNGNYGKGGEGFKWLNKQLLQMGYSVRLKDKDAYIIEKVSEEYKNRIIKTIKKY</sequence>
<organism evidence="2 3">
    <name type="scientific">Bacillus mesophilus</name>
    <dbReference type="NCBI Taxonomy" id="1808955"/>
    <lineage>
        <taxon>Bacteria</taxon>
        <taxon>Bacillati</taxon>
        <taxon>Bacillota</taxon>
        <taxon>Bacilli</taxon>
        <taxon>Bacillales</taxon>
        <taxon>Bacillaceae</taxon>
        <taxon>Bacillus</taxon>
    </lineage>
</organism>
<keyword evidence="1" id="KW-0472">Membrane</keyword>
<proteinExistence type="predicted"/>
<feature type="transmembrane region" description="Helical" evidence="1">
    <location>
        <begin position="90"/>
        <end position="109"/>
    </location>
</feature>
<comment type="caution">
    <text evidence="2">The sequence shown here is derived from an EMBL/GenBank/DDBJ whole genome shotgun (WGS) entry which is preliminary data.</text>
</comment>
<dbReference type="RefSeq" id="WP_163179822.1">
    <property type="nucleotide sequence ID" value="NZ_JAAIWM010000003.1"/>
</dbReference>
<keyword evidence="1" id="KW-1133">Transmembrane helix</keyword>